<dbReference type="InterPro" id="IPR050201">
    <property type="entry name" value="Bacterial_glucokinase"/>
</dbReference>
<protein>
    <recommendedName>
        <fullName evidence="3">Glucokinase</fullName>
        <ecNumber evidence="3">2.7.1.2</ecNumber>
    </recommendedName>
    <alternativeName>
        <fullName evidence="3">Glucose kinase</fullName>
    </alternativeName>
</protein>
<dbReference type="CDD" id="cd24008">
    <property type="entry name" value="ASKHA_NBD_GLK"/>
    <property type="match status" value="1"/>
</dbReference>
<dbReference type="EC" id="2.7.1.2" evidence="3"/>
<dbReference type="NCBIfam" id="NF001416">
    <property type="entry name" value="PRK00292.1-3"/>
    <property type="match status" value="1"/>
</dbReference>
<dbReference type="InterPro" id="IPR003836">
    <property type="entry name" value="Glucokinase"/>
</dbReference>
<name>A0A6A7MYW3_9BURK</name>
<dbReference type="AlphaFoldDB" id="A0A6A7MYW3"/>
<organism evidence="5 6">
    <name type="scientific">Rugamonas aquatica</name>
    <dbReference type="NCBI Taxonomy" id="2743357"/>
    <lineage>
        <taxon>Bacteria</taxon>
        <taxon>Pseudomonadati</taxon>
        <taxon>Pseudomonadota</taxon>
        <taxon>Betaproteobacteria</taxon>
        <taxon>Burkholderiales</taxon>
        <taxon>Oxalobacteraceae</taxon>
        <taxon>Telluria group</taxon>
        <taxon>Rugamonas</taxon>
    </lineage>
</organism>
<keyword evidence="3" id="KW-0963">Cytoplasm</keyword>
<proteinExistence type="inferred from homology"/>
<dbReference type="NCBIfam" id="TIGR00749">
    <property type="entry name" value="glk"/>
    <property type="match status" value="1"/>
</dbReference>
<dbReference type="SUPFAM" id="SSF53067">
    <property type="entry name" value="Actin-like ATPase domain"/>
    <property type="match status" value="1"/>
</dbReference>
<dbReference type="Gene3D" id="3.40.367.20">
    <property type="match status" value="1"/>
</dbReference>
<keyword evidence="3" id="KW-0324">Glycolysis</keyword>
<sequence>MKTVLENVFISDVTYNQAAGHNKEETMKREAFSHLASGPRLLADIGGTSASFGLETAPNQIEAIWVTECAAYPTLGAALVAYLSQPSTVAAGGYQARFAGIAIANPIDGDWVTMTNHHWSFSIEAVCSQFSLKSLVVVNDFTALASALPYLAPDHKRQIGGGVARSGATIGLVGADAGLGVSGLVPAGERWIAIDSEGGHSTFAPMNEREIDILRYARRYHEHVSSERLVSGIGIVLVYRALAERARIEPQNLSTSQIMERGLHRLCPVCEETLDAFCDMLGTVAGNVALTLGAKGGIYIGGRIVPQMSEFFERSGFRARFEQKGRFSDYLSHIPTFVITEQYPTLIGMSAMLSAG</sequence>
<evidence type="ECO:0000313" key="6">
    <source>
        <dbReference type="Proteomes" id="UP000440498"/>
    </source>
</evidence>
<dbReference type="GO" id="GO:0004340">
    <property type="term" value="F:glucokinase activity"/>
    <property type="evidence" value="ECO:0007669"/>
    <property type="project" value="UniProtKB-UniRule"/>
</dbReference>
<gene>
    <name evidence="3" type="primary">glk</name>
    <name evidence="5" type="ORF">GEV02_07365</name>
</gene>
<keyword evidence="6" id="KW-1185">Reference proteome</keyword>
<keyword evidence="3" id="KW-0547">Nucleotide-binding</keyword>
<evidence type="ECO:0000313" key="5">
    <source>
        <dbReference type="EMBL" id="MQA37963.1"/>
    </source>
</evidence>
<dbReference type="InterPro" id="IPR043129">
    <property type="entry name" value="ATPase_NBD"/>
</dbReference>
<dbReference type="Pfam" id="PF02685">
    <property type="entry name" value="Glucokinase"/>
    <property type="match status" value="1"/>
</dbReference>
<dbReference type="Gene3D" id="3.30.420.40">
    <property type="match status" value="1"/>
</dbReference>
<reference evidence="5 6" key="1">
    <citation type="submission" date="2019-10" db="EMBL/GenBank/DDBJ databases">
        <title>Two novel species isolated from a subtropical stream in China.</title>
        <authorList>
            <person name="Lu H."/>
        </authorList>
    </citation>
    <scope>NUCLEOTIDE SEQUENCE [LARGE SCALE GENOMIC DNA]</scope>
    <source>
        <strain evidence="5 6">FT29W</strain>
    </source>
</reference>
<dbReference type="PANTHER" id="PTHR47690">
    <property type="entry name" value="GLUCOKINASE"/>
    <property type="match status" value="1"/>
</dbReference>
<evidence type="ECO:0000256" key="2">
    <source>
        <dbReference type="ARBA" id="ARBA00022777"/>
    </source>
</evidence>
<dbReference type="GO" id="GO:0006096">
    <property type="term" value="P:glycolytic process"/>
    <property type="evidence" value="ECO:0007669"/>
    <property type="project" value="UniProtKB-UniRule"/>
</dbReference>
<comment type="similarity">
    <text evidence="3 4">Belongs to the bacterial glucokinase family.</text>
</comment>
<dbReference type="GO" id="GO:0005829">
    <property type="term" value="C:cytosol"/>
    <property type="evidence" value="ECO:0007669"/>
    <property type="project" value="TreeGrafter"/>
</dbReference>
<comment type="catalytic activity">
    <reaction evidence="3">
        <text>D-glucose + ATP = D-glucose 6-phosphate + ADP + H(+)</text>
        <dbReference type="Rhea" id="RHEA:17825"/>
        <dbReference type="ChEBI" id="CHEBI:4167"/>
        <dbReference type="ChEBI" id="CHEBI:15378"/>
        <dbReference type="ChEBI" id="CHEBI:30616"/>
        <dbReference type="ChEBI" id="CHEBI:61548"/>
        <dbReference type="ChEBI" id="CHEBI:456216"/>
        <dbReference type="EC" id="2.7.1.2"/>
    </reaction>
</comment>
<keyword evidence="3" id="KW-0067">ATP-binding</keyword>
<dbReference type="GO" id="GO:0005524">
    <property type="term" value="F:ATP binding"/>
    <property type="evidence" value="ECO:0007669"/>
    <property type="project" value="UniProtKB-UniRule"/>
</dbReference>
<evidence type="ECO:0000256" key="4">
    <source>
        <dbReference type="RuleBase" id="RU004046"/>
    </source>
</evidence>
<dbReference type="GO" id="GO:0005536">
    <property type="term" value="F:D-glucose binding"/>
    <property type="evidence" value="ECO:0007669"/>
    <property type="project" value="InterPro"/>
</dbReference>
<comment type="subcellular location">
    <subcellularLocation>
        <location evidence="3">Cytoplasm</location>
    </subcellularLocation>
</comment>
<dbReference type="EMBL" id="WHUG01000002">
    <property type="protein sequence ID" value="MQA37963.1"/>
    <property type="molecule type" value="Genomic_DNA"/>
</dbReference>
<dbReference type="Proteomes" id="UP000440498">
    <property type="component" value="Unassembled WGS sequence"/>
</dbReference>
<keyword evidence="2 3" id="KW-0418">Kinase</keyword>
<evidence type="ECO:0000256" key="3">
    <source>
        <dbReference type="HAMAP-Rule" id="MF_00524"/>
    </source>
</evidence>
<comment type="caution">
    <text evidence="5">The sequence shown here is derived from an EMBL/GenBank/DDBJ whole genome shotgun (WGS) entry which is preliminary data.</text>
</comment>
<accession>A0A6A7MYW3</accession>
<keyword evidence="1 3" id="KW-0808">Transferase</keyword>
<dbReference type="HAMAP" id="MF_00524">
    <property type="entry name" value="Glucokinase"/>
    <property type="match status" value="1"/>
</dbReference>
<feature type="binding site" evidence="3">
    <location>
        <begin position="43"/>
        <end position="48"/>
    </location>
    <ligand>
        <name>ATP</name>
        <dbReference type="ChEBI" id="CHEBI:30616"/>
    </ligand>
</feature>
<evidence type="ECO:0000256" key="1">
    <source>
        <dbReference type="ARBA" id="ARBA00022679"/>
    </source>
</evidence>
<dbReference type="PANTHER" id="PTHR47690:SF1">
    <property type="entry name" value="GLUCOKINASE"/>
    <property type="match status" value="1"/>
</dbReference>